<protein>
    <submittedName>
        <fullName evidence="2">Uncharacterized protein</fullName>
    </submittedName>
</protein>
<feature type="region of interest" description="Disordered" evidence="1">
    <location>
        <begin position="28"/>
        <end position="50"/>
    </location>
</feature>
<evidence type="ECO:0000313" key="2">
    <source>
        <dbReference type="EMBL" id="CCD55915.1"/>
    </source>
</evidence>
<gene>
    <name evidence="2" type="ORF">BofuT4_uP150470.1</name>
</gene>
<dbReference type="HOGENOM" id="CLU_3124876_0_0_1"/>
<evidence type="ECO:0000256" key="1">
    <source>
        <dbReference type="SAM" id="MobiDB-lite"/>
    </source>
</evidence>
<evidence type="ECO:0000313" key="3">
    <source>
        <dbReference type="Proteomes" id="UP000008177"/>
    </source>
</evidence>
<sequence length="50" mass="5285">MGTQRAIKLICGVADCLGGLKMPSEVRKASRPAVGGEHTNQKAKYGTILE</sequence>
<proteinExistence type="predicted"/>
<accession>G2YWB7</accession>
<dbReference type="EMBL" id="FQ790358">
    <property type="protein sequence ID" value="CCD55915.1"/>
    <property type="molecule type" value="Genomic_DNA"/>
</dbReference>
<name>G2YWB7_BOTF4</name>
<organism evidence="2 3">
    <name type="scientific">Botryotinia fuckeliana (strain T4)</name>
    <name type="common">Noble rot fungus</name>
    <name type="synonym">Botrytis cinerea</name>
    <dbReference type="NCBI Taxonomy" id="999810"/>
    <lineage>
        <taxon>Eukaryota</taxon>
        <taxon>Fungi</taxon>
        <taxon>Dikarya</taxon>
        <taxon>Ascomycota</taxon>
        <taxon>Pezizomycotina</taxon>
        <taxon>Leotiomycetes</taxon>
        <taxon>Helotiales</taxon>
        <taxon>Sclerotiniaceae</taxon>
        <taxon>Botrytis</taxon>
    </lineage>
</organism>
<reference evidence="3" key="1">
    <citation type="journal article" date="2011" name="PLoS Genet.">
        <title>Genomic analysis of the necrotrophic fungal pathogens Sclerotinia sclerotiorum and Botrytis cinerea.</title>
        <authorList>
            <person name="Amselem J."/>
            <person name="Cuomo C.A."/>
            <person name="van Kan J.A."/>
            <person name="Viaud M."/>
            <person name="Benito E.P."/>
            <person name="Couloux A."/>
            <person name="Coutinho P.M."/>
            <person name="de Vries R.P."/>
            <person name="Dyer P.S."/>
            <person name="Fillinger S."/>
            <person name="Fournier E."/>
            <person name="Gout L."/>
            <person name="Hahn M."/>
            <person name="Kohn L."/>
            <person name="Lapalu N."/>
            <person name="Plummer K.M."/>
            <person name="Pradier J.M."/>
            <person name="Quevillon E."/>
            <person name="Sharon A."/>
            <person name="Simon A."/>
            <person name="ten Have A."/>
            <person name="Tudzynski B."/>
            <person name="Tudzynski P."/>
            <person name="Wincker P."/>
            <person name="Andrew M."/>
            <person name="Anthouard V."/>
            <person name="Beever R.E."/>
            <person name="Beffa R."/>
            <person name="Benoit I."/>
            <person name="Bouzid O."/>
            <person name="Brault B."/>
            <person name="Chen Z."/>
            <person name="Choquer M."/>
            <person name="Collemare J."/>
            <person name="Cotton P."/>
            <person name="Danchin E.G."/>
            <person name="Da Silva C."/>
            <person name="Gautier A."/>
            <person name="Giraud C."/>
            <person name="Giraud T."/>
            <person name="Gonzalez C."/>
            <person name="Grossetete S."/>
            <person name="Guldener U."/>
            <person name="Henrissat B."/>
            <person name="Howlett B.J."/>
            <person name="Kodira C."/>
            <person name="Kretschmer M."/>
            <person name="Lappartient A."/>
            <person name="Leroch M."/>
            <person name="Levis C."/>
            <person name="Mauceli E."/>
            <person name="Neuveglise C."/>
            <person name="Oeser B."/>
            <person name="Pearson M."/>
            <person name="Poulain J."/>
            <person name="Poussereau N."/>
            <person name="Quesneville H."/>
            <person name="Rascle C."/>
            <person name="Schumacher J."/>
            <person name="Segurens B."/>
            <person name="Sexton A."/>
            <person name="Silva E."/>
            <person name="Sirven C."/>
            <person name="Soanes D.M."/>
            <person name="Talbot N.J."/>
            <person name="Templeton M."/>
            <person name="Yandava C."/>
            <person name="Yarden O."/>
            <person name="Zeng Q."/>
            <person name="Rollins J.A."/>
            <person name="Lebrun M.H."/>
            <person name="Dickman M."/>
        </authorList>
    </citation>
    <scope>NUCLEOTIDE SEQUENCE [LARGE SCALE GENOMIC DNA]</scope>
    <source>
        <strain evidence="3">T4</strain>
    </source>
</reference>
<dbReference type="Proteomes" id="UP000008177">
    <property type="component" value="Unplaced contigs"/>
</dbReference>
<dbReference type="AlphaFoldDB" id="G2YWB7"/>
<dbReference type="InParanoid" id="G2YWB7"/>